<comment type="catalytic activity">
    <reaction evidence="1 6">
        <text>a beta-lactam + H2O = a substituted beta-amino acid</text>
        <dbReference type="Rhea" id="RHEA:20401"/>
        <dbReference type="ChEBI" id="CHEBI:15377"/>
        <dbReference type="ChEBI" id="CHEBI:35627"/>
        <dbReference type="ChEBI" id="CHEBI:140347"/>
        <dbReference type="EC" id="3.5.2.6"/>
    </reaction>
</comment>
<dbReference type="InterPro" id="IPR012338">
    <property type="entry name" value="Beta-lactam/transpept-like"/>
</dbReference>
<keyword evidence="4 6" id="KW-0378">Hydrolase</keyword>
<evidence type="ECO:0000313" key="8">
    <source>
        <dbReference type="EMBL" id="NYE81935.1"/>
    </source>
</evidence>
<evidence type="ECO:0000256" key="4">
    <source>
        <dbReference type="ARBA" id="ARBA00022801"/>
    </source>
</evidence>
<reference evidence="8 9" key="1">
    <citation type="submission" date="2020-07" db="EMBL/GenBank/DDBJ databases">
        <title>Genomic Encyclopedia of Type Strains, Phase IV (KMG-V): Genome sequencing to study the core and pangenomes of soil and plant-associated prokaryotes.</title>
        <authorList>
            <person name="Whitman W."/>
        </authorList>
    </citation>
    <scope>NUCLEOTIDE SEQUENCE [LARGE SCALE GENOMIC DNA]</scope>
    <source>
        <strain evidence="8 9">SAS40</strain>
    </source>
</reference>
<dbReference type="AlphaFoldDB" id="A0A7Y9IRW1"/>
<dbReference type="GO" id="GO:0030655">
    <property type="term" value="P:beta-lactam antibiotic catabolic process"/>
    <property type="evidence" value="ECO:0007669"/>
    <property type="project" value="InterPro"/>
</dbReference>
<gene>
    <name evidence="8" type="ORF">FHW18_001206</name>
</gene>
<name>A0A7Y9IRW1_9BURK</name>
<feature type="domain" description="Beta-lactamase class A catalytic" evidence="7">
    <location>
        <begin position="69"/>
        <end position="276"/>
    </location>
</feature>
<dbReference type="PANTHER" id="PTHR35333:SF3">
    <property type="entry name" value="BETA-LACTAMASE-TYPE TRANSPEPTIDASE FOLD CONTAINING PROTEIN"/>
    <property type="match status" value="1"/>
</dbReference>
<dbReference type="PROSITE" id="PS51257">
    <property type="entry name" value="PROKAR_LIPOPROTEIN"/>
    <property type="match status" value="1"/>
</dbReference>
<dbReference type="InterPro" id="IPR023650">
    <property type="entry name" value="Beta-lactam_class-A_AS"/>
</dbReference>
<dbReference type="EC" id="3.5.2.6" evidence="3 6"/>
<dbReference type="Proteomes" id="UP000542125">
    <property type="component" value="Unassembled WGS sequence"/>
</dbReference>
<evidence type="ECO:0000256" key="3">
    <source>
        <dbReference type="ARBA" id="ARBA00012865"/>
    </source>
</evidence>
<dbReference type="NCBIfam" id="NF033103">
    <property type="entry name" value="bla_class_A"/>
    <property type="match status" value="1"/>
</dbReference>
<comment type="caution">
    <text evidence="8">The sequence shown here is derived from an EMBL/GenBank/DDBJ whole genome shotgun (WGS) entry which is preliminary data.</text>
</comment>
<evidence type="ECO:0000259" key="7">
    <source>
        <dbReference type="Pfam" id="PF13354"/>
    </source>
</evidence>
<dbReference type="EMBL" id="JACBYR010000001">
    <property type="protein sequence ID" value="NYE81935.1"/>
    <property type="molecule type" value="Genomic_DNA"/>
</dbReference>
<keyword evidence="5 6" id="KW-0046">Antibiotic resistance</keyword>
<proteinExistence type="inferred from homology"/>
<dbReference type="RefSeq" id="WP_179584348.1">
    <property type="nucleotide sequence ID" value="NZ_JACBYR010000001.1"/>
</dbReference>
<accession>A0A7Y9IRW1</accession>
<comment type="similarity">
    <text evidence="2 6">Belongs to the class-A beta-lactamase family.</text>
</comment>
<dbReference type="InterPro" id="IPR000871">
    <property type="entry name" value="Beta-lactam_class-A"/>
</dbReference>
<dbReference type="Gene3D" id="3.40.710.10">
    <property type="entry name" value="DD-peptidase/beta-lactamase superfamily"/>
    <property type="match status" value="1"/>
</dbReference>
<organism evidence="8 9">
    <name type="scientific">Pigmentiphaga litoralis</name>
    <dbReference type="NCBI Taxonomy" id="516702"/>
    <lineage>
        <taxon>Bacteria</taxon>
        <taxon>Pseudomonadati</taxon>
        <taxon>Pseudomonadota</taxon>
        <taxon>Betaproteobacteria</taxon>
        <taxon>Burkholderiales</taxon>
        <taxon>Alcaligenaceae</taxon>
        <taxon>Pigmentiphaga</taxon>
    </lineage>
</organism>
<dbReference type="GO" id="GO:0008800">
    <property type="term" value="F:beta-lactamase activity"/>
    <property type="evidence" value="ECO:0007669"/>
    <property type="project" value="UniProtKB-UniRule"/>
</dbReference>
<dbReference type="SUPFAM" id="SSF56601">
    <property type="entry name" value="beta-lactamase/transpeptidase-like"/>
    <property type="match status" value="1"/>
</dbReference>
<evidence type="ECO:0000256" key="2">
    <source>
        <dbReference type="ARBA" id="ARBA00009009"/>
    </source>
</evidence>
<dbReference type="Pfam" id="PF13354">
    <property type="entry name" value="Beta-lactamase2"/>
    <property type="match status" value="1"/>
</dbReference>
<keyword evidence="9" id="KW-1185">Reference proteome</keyword>
<dbReference type="GO" id="GO:0046677">
    <property type="term" value="P:response to antibiotic"/>
    <property type="evidence" value="ECO:0007669"/>
    <property type="project" value="UniProtKB-UniRule"/>
</dbReference>
<dbReference type="PROSITE" id="PS00146">
    <property type="entry name" value="BETA_LACTAMASE_A"/>
    <property type="match status" value="1"/>
</dbReference>
<sequence>MDRRHFALTAGAALLGLATTGCTQKIWANGAPRSDKSEADAPYAQDPRAADAARRFAAIEQTAQCRLGVGVIDTHTGTRYGYRENERFPMCSTFKAVASGFVLHRVDQGKEQLDRRVRFAKTDLVDYSPGTEKHVGGNGMTVADLCTAMTTLSDNTAANLMLASFGGPAGLTAWLRSIGDATTRLDRNEPALNSAIPGDPRDTTTPAAMAATLRALALGSVLSPASRKQFVAWLVDNRTGDTRLRAGVPAGWTVGDKTGTGTNGTHNDIAVIWPAGAAGRGPLIVTTYLTEAAATAPKLRDAAIVEVARWVAASVG</sequence>
<dbReference type="PRINTS" id="PR00118">
    <property type="entry name" value="BLACTAMASEA"/>
</dbReference>
<dbReference type="PANTHER" id="PTHR35333">
    <property type="entry name" value="BETA-LACTAMASE"/>
    <property type="match status" value="1"/>
</dbReference>
<dbReference type="InterPro" id="IPR045155">
    <property type="entry name" value="Beta-lactam_cat"/>
</dbReference>
<evidence type="ECO:0000256" key="5">
    <source>
        <dbReference type="ARBA" id="ARBA00023251"/>
    </source>
</evidence>
<evidence type="ECO:0000256" key="6">
    <source>
        <dbReference type="RuleBase" id="RU361140"/>
    </source>
</evidence>
<protein>
    <recommendedName>
        <fullName evidence="3 6">Beta-lactamase</fullName>
        <ecNumber evidence="3 6">3.5.2.6</ecNumber>
    </recommendedName>
</protein>
<evidence type="ECO:0000256" key="1">
    <source>
        <dbReference type="ARBA" id="ARBA00001526"/>
    </source>
</evidence>
<evidence type="ECO:0000313" key="9">
    <source>
        <dbReference type="Proteomes" id="UP000542125"/>
    </source>
</evidence>